<dbReference type="Gene3D" id="2.170.150.70">
    <property type="match status" value="1"/>
</dbReference>
<evidence type="ECO:0000256" key="2">
    <source>
        <dbReference type="ARBA" id="ARBA00022723"/>
    </source>
</evidence>
<keyword evidence="3" id="KW-0862">Zinc</keyword>
<evidence type="ECO:0000256" key="1">
    <source>
        <dbReference type="ARBA" id="ARBA00005495"/>
    </source>
</evidence>
<dbReference type="OrthoDB" id="9805575at2"/>
<feature type="domain" description="CENP-V/GFA" evidence="4">
    <location>
        <begin position="6"/>
        <end position="127"/>
    </location>
</feature>
<dbReference type="InterPro" id="IPR011057">
    <property type="entry name" value="Mss4-like_sf"/>
</dbReference>
<dbReference type="Proteomes" id="UP000199071">
    <property type="component" value="Unassembled WGS sequence"/>
</dbReference>
<dbReference type="PANTHER" id="PTHR28620:SF1">
    <property type="entry name" value="CENP-V_GFA DOMAIN-CONTAINING PROTEIN"/>
    <property type="match status" value="1"/>
</dbReference>
<evidence type="ECO:0000313" key="6">
    <source>
        <dbReference type="Proteomes" id="UP000199071"/>
    </source>
</evidence>
<accession>A0A1G6B6Z0</accession>
<dbReference type="EMBL" id="FMXQ01000002">
    <property type="protein sequence ID" value="SDB16173.1"/>
    <property type="molecule type" value="Genomic_DNA"/>
</dbReference>
<sequence>MTAKTYHGSCHCQAVRFEADIDLAAGVGKCNCSICTKLRNWNAVVKPEAFRLQAGEADLTDYQFNTRSGHLPFCRHCGVHAFSRGYVEELGGAVCSVSLACLDDVTPEELIGAPVRYFDGRHDNWWNEPAETQHL</sequence>
<evidence type="ECO:0000256" key="3">
    <source>
        <dbReference type="ARBA" id="ARBA00022833"/>
    </source>
</evidence>
<dbReference type="Pfam" id="PF04828">
    <property type="entry name" value="GFA"/>
    <property type="match status" value="1"/>
</dbReference>
<dbReference type="AlphaFoldDB" id="A0A1G6B6Z0"/>
<dbReference type="SUPFAM" id="SSF51316">
    <property type="entry name" value="Mss4-like"/>
    <property type="match status" value="1"/>
</dbReference>
<organism evidence="5 6">
    <name type="scientific">Bauldia litoralis</name>
    <dbReference type="NCBI Taxonomy" id="665467"/>
    <lineage>
        <taxon>Bacteria</taxon>
        <taxon>Pseudomonadati</taxon>
        <taxon>Pseudomonadota</taxon>
        <taxon>Alphaproteobacteria</taxon>
        <taxon>Hyphomicrobiales</taxon>
        <taxon>Kaistiaceae</taxon>
        <taxon>Bauldia</taxon>
    </lineage>
</organism>
<dbReference type="GO" id="GO:0016846">
    <property type="term" value="F:carbon-sulfur lyase activity"/>
    <property type="evidence" value="ECO:0007669"/>
    <property type="project" value="InterPro"/>
</dbReference>
<dbReference type="InterPro" id="IPR006913">
    <property type="entry name" value="CENP-V/GFA"/>
</dbReference>
<dbReference type="RefSeq" id="WP_090875550.1">
    <property type="nucleotide sequence ID" value="NZ_FMXQ01000002.1"/>
</dbReference>
<comment type="similarity">
    <text evidence="1">Belongs to the Gfa family.</text>
</comment>
<proteinExistence type="inferred from homology"/>
<reference evidence="5 6" key="1">
    <citation type="submission" date="2016-10" db="EMBL/GenBank/DDBJ databases">
        <authorList>
            <person name="de Groot N.N."/>
        </authorList>
    </citation>
    <scope>NUCLEOTIDE SEQUENCE [LARGE SCALE GENOMIC DNA]</scope>
    <source>
        <strain evidence="5 6">ATCC 35022</strain>
    </source>
</reference>
<evidence type="ECO:0000313" key="5">
    <source>
        <dbReference type="EMBL" id="SDB16173.1"/>
    </source>
</evidence>
<evidence type="ECO:0000259" key="4">
    <source>
        <dbReference type="PROSITE" id="PS51891"/>
    </source>
</evidence>
<dbReference type="InterPro" id="IPR052355">
    <property type="entry name" value="CENP-V-like"/>
</dbReference>
<dbReference type="PANTHER" id="PTHR28620">
    <property type="entry name" value="CENTROMERE PROTEIN V"/>
    <property type="match status" value="1"/>
</dbReference>
<dbReference type="GO" id="GO:0046872">
    <property type="term" value="F:metal ion binding"/>
    <property type="evidence" value="ECO:0007669"/>
    <property type="project" value="UniProtKB-KW"/>
</dbReference>
<protein>
    <submittedName>
        <fullName evidence="5">Uncharacterized conserved protein</fullName>
    </submittedName>
</protein>
<dbReference type="STRING" id="665467.SAMN02982931_01281"/>
<gene>
    <name evidence="5" type="ORF">SAMN02982931_01281</name>
</gene>
<keyword evidence="2" id="KW-0479">Metal-binding</keyword>
<name>A0A1G6B6Z0_9HYPH</name>
<dbReference type="PROSITE" id="PS51891">
    <property type="entry name" value="CENP_V_GFA"/>
    <property type="match status" value="1"/>
</dbReference>
<keyword evidence="6" id="KW-1185">Reference proteome</keyword>